<dbReference type="GO" id="GO:0008270">
    <property type="term" value="F:zinc ion binding"/>
    <property type="evidence" value="ECO:0007669"/>
    <property type="project" value="UniProtKB-KW"/>
</dbReference>
<dbReference type="InterPro" id="IPR047153">
    <property type="entry name" value="TRIM45/56/19-like"/>
</dbReference>
<dbReference type="PROSITE" id="PS00518">
    <property type="entry name" value="ZF_RING_1"/>
    <property type="match status" value="1"/>
</dbReference>
<evidence type="ECO:0000259" key="5">
    <source>
        <dbReference type="PROSITE" id="PS50089"/>
    </source>
</evidence>
<sequence>MGAVNDKAKNIFEQMFTDFLRKQEENLSCQICMEIVNNPHVLWCGHFFCAECLTGHAKALVKQRDNPRCPTCRVIHGRFKPAESYVLREQAYDLRQALQIPQPERGKLKWPEQFIPTERDRDEPLPFRIRPTDTLF</sequence>
<dbReference type="InterPro" id="IPR017907">
    <property type="entry name" value="Znf_RING_CS"/>
</dbReference>
<dbReference type="SUPFAM" id="SSF57850">
    <property type="entry name" value="RING/U-box"/>
    <property type="match status" value="1"/>
</dbReference>
<protein>
    <recommendedName>
        <fullName evidence="5">RING-type domain-containing protein</fullName>
    </recommendedName>
</protein>
<evidence type="ECO:0000313" key="7">
    <source>
        <dbReference type="Proteomes" id="UP001163846"/>
    </source>
</evidence>
<organism evidence="6 7">
    <name type="scientific">Lentinula raphanica</name>
    <dbReference type="NCBI Taxonomy" id="153919"/>
    <lineage>
        <taxon>Eukaryota</taxon>
        <taxon>Fungi</taxon>
        <taxon>Dikarya</taxon>
        <taxon>Basidiomycota</taxon>
        <taxon>Agaricomycotina</taxon>
        <taxon>Agaricomycetes</taxon>
        <taxon>Agaricomycetidae</taxon>
        <taxon>Agaricales</taxon>
        <taxon>Marasmiineae</taxon>
        <taxon>Omphalotaceae</taxon>
        <taxon>Lentinula</taxon>
    </lineage>
</organism>
<dbReference type="PANTHER" id="PTHR25462:SF296">
    <property type="entry name" value="MEIOTIC P26, ISOFORM F"/>
    <property type="match status" value="1"/>
</dbReference>
<keyword evidence="7" id="KW-1185">Reference proteome</keyword>
<dbReference type="PANTHER" id="PTHR25462">
    <property type="entry name" value="BONUS, ISOFORM C-RELATED"/>
    <property type="match status" value="1"/>
</dbReference>
<keyword evidence="2 4" id="KW-0863">Zinc-finger</keyword>
<proteinExistence type="predicted"/>
<keyword evidence="3" id="KW-0862">Zinc</keyword>
<evidence type="ECO:0000256" key="1">
    <source>
        <dbReference type="ARBA" id="ARBA00022723"/>
    </source>
</evidence>
<dbReference type="InterPro" id="IPR027370">
    <property type="entry name" value="Znf-RING_euk"/>
</dbReference>
<dbReference type="SMART" id="SM00184">
    <property type="entry name" value="RING"/>
    <property type="match status" value="1"/>
</dbReference>
<dbReference type="Gene3D" id="3.30.40.10">
    <property type="entry name" value="Zinc/RING finger domain, C3HC4 (zinc finger)"/>
    <property type="match status" value="1"/>
</dbReference>
<evidence type="ECO:0000313" key="6">
    <source>
        <dbReference type="EMBL" id="KAJ3834887.1"/>
    </source>
</evidence>
<dbReference type="InterPro" id="IPR001841">
    <property type="entry name" value="Znf_RING"/>
</dbReference>
<evidence type="ECO:0000256" key="2">
    <source>
        <dbReference type="ARBA" id="ARBA00022771"/>
    </source>
</evidence>
<reference evidence="6" key="1">
    <citation type="submission" date="2022-08" db="EMBL/GenBank/DDBJ databases">
        <authorList>
            <consortium name="DOE Joint Genome Institute"/>
            <person name="Min B."/>
            <person name="Riley R."/>
            <person name="Sierra-Patev S."/>
            <person name="Naranjo-Ortiz M."/>
            <person name="Looney B."/>
            <person name="Konkel Z."/>
            <person name="Slot J.C."/>
            <person name="Sakamoto Y."/>
            <person name="Steenwyk J.L."/>
            <person name="Rokas A."/>
            <person name="Carro J."/>
            <person name="Camarero S."/>
            <person name="Ferreira P."/>
            <person name="Molpeceres G."/>
            <person name="Ruiz-Duenas F.J."/>
            <person name="Serrano A."/>
            <person name="Henrissat B."/>
            <person name="Drula E."/>
            <person name="Hughes K.W."/>
            <person name="Mata J.L."/>
            <person name="Ishikawa N.K."/>
            <person name="Vargas-Isla R."/>
            <person name="Ushijima S."/>
            <person name="Smith C.A."/>
            <person name="Ahrendt S."/>
            <person name="Andreopoulos W."/>
            <person name="He G."/>
            <person name="Labutti K."/>
            <person name="Lipzen A."/>
            <person name="Ng V."/>
            <person name="Sandor L."/>
            <person name="Barry K."/>
            <person name="Martinez A.T."/>
            <person name="Xiao Y."/>
            <person name="Gibbons J.G."/>
            <person name="Terashima K."/>
            <person name="Hibbett D.S."/>
            <person name="Grigoriev I.V."/>
        </authorList>
    </citation>
    <scope>NUCLEOTIDE SEQUENCE</scope>
    <source>
        <strain evidence="6">TFB9207</strain>
    </source>
</reference>
<gene>
    <name evidence="6" type="ORF">F5878DRAFT_629410</name>
</gene>
<dbReference type="EMBL" id="MU806473">
    <property type="protein sequence ID" value="KAJ3834887.1"/>
    <property type="molecule type" value="Genomic_DNA"/>
</dbReference>
<dbReference type="InterPro" id="IPR013083">
    <property type="entry name" value="Znf_RING/FYVE/PHD"/>
</dbReference>
<keyword evidence="1" id="KW-0479">Metal-binding</keyword>
<accession>A0AA38UEB6</accession>
<dbReference type="Pfam" id="PF13445">
    <property type="entry name" value="zf-RING_UBOX"/>
    <property type="match status" value="1"/>
</dbReference>
<comment type="caution">
    <text evidence="6">The sequence shown here is derived from an EMBL/GenBank/DDBJ whole genome shotgun (WGS) entry which is preliminary data.</text>
</comment>
<name>A0AA38UEB6_9AGAR</name>
<dbReference type="PROSITE" id="PS50089">
    <property type="entry name" value="ZF_RING_2"/>
    <property type="match status" value="1"/>
</dbReference>
<evidence type="ECO:0000256" key="4">
    <source>
        <dbReference type="PROSITE-ProRule" id="PRU00175"/>
    </source>
</evidence>
<dbReference type="Proteomes" id="UP001163846">
    <property type="component" value="Unassembled WGS sequence"/>
</dbReference>
<dbReference type="AlphaFoldDB" id="A0AA38UEB6"/>
<evidence type="ECO:0000256" key="3">
    <source>
        <dbReference type="ARBA" id="ARBA00022833"/>
    </source>
</evidence>
<dbReference type="GO" id="GO:0061630">
    <property type="term" value="F:ubiquitin protein ligase activity"/>
    <property type="evidence" value="ECO:0007669"/>
    <property type="project" value="TreeGrafter"/>
</dbReference>
<feature type="domain" description="RING-type" evidence="5">
    <location>
        <begin position="29"/>
        <end position="73"/>
    </location>
</feature>